<dbReference type="AlphaFoldDB" id="A0A2H0U788"/>
<evidence type="ECO:0000313" key="1">
    <source>
        <dbReference type="EMBL" id="PIR82273.1"/>
    </source>
</evidence>
<proteinExistence type="predicted"/>
<accession>A0A2H0U788</accession>
<sequence length="106" mass="12074">MNEKLDPIRTLENQSHMRAKIARAFKTSIDRIAREHGMGETNAKMAYEAVERALITNTHARTHSELRHLAEDEAARTFEEFGFNSAEVLADLRHTLDASLPESDRI</sequence>
<comment type="caution">
    <text evidence="1">The sequence shown here is derived from an EMBL/GenBank/DDBJ whole genome shotgun (WGS) entry which is preliminary data.</text>
</comment>
<dbReference type="Proteomes" id="UP000231379">
    <property type="component" value="Unassembled WGS sequence"/>
</dbReference>
<organism evidence="1 2">
    <name type="scientific">Candidatus Kaiserbacteria bacterium CG10_big_fil_rev_8_21_14_0_10_59_10</name>
    <dbReference type="NCBI Taxonomy" id="1974612"/>
    <lineage>
        <taxon>Bacteria</taxon>
        <taxon>Candidatus Kaiseribacteriota</taxon>
    </lineage>
</organism>
<protein>
    <submittedName>
        <fullName evidence="1">Uncharacterized protein</fullName>
    </submittedName>
</protein>
<evidence type="ECO:0000313" key="2">
    <source>
        <dbReference type="Proteomes" id="UP000231379"/>
    </source>
</evidence>
<reference evidence="2" key="1">
    <citation type="submission" date="2017-09" db="EMBL/GenBank/DDBJ databases">
        <title>Depth-based differentiation of microbial function through sediment-hosted aquifers and enrichment of novel symbionts in the deep terrestrial subsurface.</title>
        <authorList>
            <person name="Probst A.J."/>
            <person name="Ladd B."/>
            <person name="Jarett J.K."/>
            <person name="Geller-Mcgrath D.E."/>
            <person name="Sieber C.M.K."/>
            <person name="Emerson J.B."/>
            <person name="Anantharaman K."/>
            <person name="Thomas B.C."/>
            <person name="Malmstrom R."/>
            <person name="Stieglmeier M."/>
            <person name="Klingl A."/>
            <person name="Woyke T."/>
            <person name="Ryan C.M."/>
            <person name="Banfield J.F."/>
        </authorList>
    </citation>
    <scope>NUCLEOTIDE SEQUENCE [LARGE SCALE GENOMIC DNA]</scope>
</reference>
<gene>
    <name evidence="1" type="ORF">COU20_03920</name>
</gene>
<dbReference type="EMBL" id="PFBM01000021">
    <property type="protein sequence ID" value="PIR82273.1"/>
    <property type="molecule type" value="Genomic_DNA"/>
</dbReference>
<name>A0A2H0U788_9BACT</name>